<evidence type="ECO:0000313" key="3">
    <source>
        <dbReference type="Proteomes" id="UP001187415"/>
    </source>
</evidence>
<dbReference type="AlphaFoldDB" id="A0AA88MWJ2"/>
<evidence type="ECO:0000256" key="1">
    <source>
        <dbReference type="SAM" id="MobiDB-lite"/>
    </source>
</evidence>
<feature type="compositionally biased region" description="Polar residues" evidence="1">
    <location>
        <begin position="76"/>
        <end position="96"/>
    </location>
</feature>
<evidence type="ECO:0000313" key="2">
    <source>
        <dbReference type="EMBL" id="KAK2846709.1"/>
    </source>
</evidence>
<comment type="caution">
    <text evidence="2">The sequence shown here is derived from an EMBL/GenBank/DDBJ whole genome shotgun (WGS) entry which is preliminary data.</text>
</comment>
<feature type="compositionally biased region" description="Polar residues" evidence="1">
    <location>
        <begin position="1"/>
        <end position="16"/>
    </location>
</feature>
<protein>
    <submittedName>
        <fullName evidence="2">Uncharacterized protein</fullName>
    </submittedName>
</protein>
<organism evidence="2 3">
    <name type="scientific">Channa striata</name>
    <name type="common">Snakehead murrel</name>
    <name type="synonym">Ophicephalus striatus</name>
    <dbReference type="NCBI Taxonomy" id="64152"/>
    <lineage>
        <taxon>Eukaryota</taxon>
        <taxon>Metazoa</taxon>
        <taxon>Chordata</taxon>
        <taxon>Craniata</taxon>
        <taxon>Vertebrata</taxon>
        <taxon>Euteleostomi</taxon>
        <taxon>Actinopterygii</taxon>
        <taxon>Neopterygii</taxon>
        <taxon>Teleostei</taxon>
        <taxon>Neoteleostei</taxon>
        <taxon>Acanthomorphata</taxon>
        <taxon>Anabantaria</taxon>
        <taxon>Anabantiformes</taxon>
        <taxon>Channoidei</taxon>
        <taxon>Channidae</taxon>
        <taxon>Channa</taxon>
    </lineage>
</organism>
<feature type="region of interest" description="Disordered" evidence="1">
    <location>
        <begin position="1"/>
        <end position="96"/>
    </location>
</feature>
<gene>
    <name evidence="2" type="ORF">Q5P01_009708</name>
</gene>
<proteinExistence type="predicted"/>
<sequence length="96" mass="9917">MSSGESNRQPQPSTCSLARAPVGAARDHTLRAALQPQEMPGCSGPCPDLPACSQTDSHSTEEGISPKADTGAPNKTMMSLSTPLSEDTSSTTEATR</sequence>
<dbReference type="Proteomes" id="UP001187415">
    <property type="component" value="Unassembled WGS sequence"/>
</dbReference>
<accession>A0AA88MWJ2</accession>
<name>A0AA88MWJ2_CHASR</name>
<dbReference type="EMBL" id="JAUPFM010000007">
    <property type="protein sequence ID" value="KAK2846709.1"/>
    <property type="molecule type" value="Genomic_DNA"/>
</dbReference>
<reference evidence="2" key="1">
    <citation type="submission" date="2023-07" db="EMBL/GenBank/DDBJ databases">
        <title>Chromosome-level Genome Assembly of Striped Snakehead (Channa striata).</title>
        <authorList>
            <person name="Liu H."/>
        </authorList>
    </citation>
    <scope>NUCLEOTIDE SEQUENCE</scope>
    <source>
        <strain evidence="2">Gz</strain>
        <tissue evidence="2">Muscle</tissue>
    </source>
</reference>
<keyword evidence="3" id="KW-1185">Reference proteome</keyword>